<proteinExistence type="predicted"/>
<reference evidence="1" key="1">
    <citation type="journal article" date="2022" name="bioRxiv">
        <title>Sequencing and chromosome-scale assembly of the giantPleurodeles waltlgenome.</title>
        <authorList>
            <person name="Brown T."/>
            <person name="Elewa A."/>
            <person name="Iarovenko S."/>
            <person name="Subramanian E."/>
            <person name="Araus A.J."/>
            <person name="Petzold A."/>
            <person name="Susuki M."/>
            <person name="Suzuki K.-i.T."/>
            <person name="Hayashi T."/>
            <person name="Toyoda A."/>
            <person name="Oliveira C."/>
            <person name="Osipova E."/>
            <person name="Leigh N.D."/>
            <person name="Simon A."/>
            <person name="Yun M.H."/>
        </authorList>
    </citation>
    <scope>NUCLEOTIDE SEQUENCE</scope>
    <source>
        <strain evidence="1">20211129_DDA</strain>
        <tissue evidence="1">Liver</tissue>
    </source>
</reference>
<evidence type="ECO:0000313" key="1">
    <source>
        <dbReference type="EMBL" id="KAJ1128092.1"/>
    </source>
</evidence>
<comment type="caution">
    <text evidence="1">The sequence shown here is derived from an EMBL/GenBank/DDBJ whole genome shotgun (WGS) entry which is preliminary data.</text>
</comment>
<dbReference type="Proteomes" id="UP001066276">
    <property type="component" value="Chromosome 7"/>
</dbReference>
<organism evidence="1 2">
    <name type="scientific">Pleurodeles waltl</name>
    <name type="common">Iberian ribbed newt</name>
    <dbReference type="NCBI Taxonomy" id="8319"/>
    <lineage>
        <taxon>Eukaryota</taxon>
        <taxon>Metazoa</taxon>
        <taxon>Chordata</taxon>
        <taxon>Craniata</taxon>
        <taxon>Vertebrata</taxon>
        <taxon>Euteleostomi</taxon>
        <taxon>Amphibia</taxon>
        <taxon>Batrachia</taxon>
        <taxon>Caudata</taxon>
        <taxon>Salamandroidea</taxon>
        <taxon>Salamandridae</taxon>
        <taxon>Pleurodelinae</taxon>
        <taxon>Pleurodeles</taxon>
    </lineage>
</organism>
<sequence length="145" mass="15831">MPAALLQREARQLDAAGRRMFASCSASLRSINTSCVLARFSHPLWDCVKSLPSLPEDALTALTPLIRDGQQFARITVRAGMDTTDSVGRLMAVSVAIHRRGWLVPSNFSATVQDALLDMLFDGKSLFGAHADSALRCFRDSHGRD</sequence>
<keyword evidence="2" id="KW-1185">Reference proteome</keyword>
<gene>
    <name evidence="1" type="ORF">NDU88_006473</name>
</gene>
<evidence type="ECO:0000313" key="2">
    <source>
        <dbReference type="Proteomes" id="UP001066276"/>
    </source>
</evidence>
<dbReference type="AlphaFoldDB" id="A0AAV7PL51"/>
<accession>A0AAV7PL51</accession>
<protein>
    <submittedName>
        <fullName evidence="1">Uncharacterized protein</fullName>
    </submittedName>
</protein>
<name>A0AAV7PL51_PLEWA</name>
<dbReference type="Gene3D" id="1.10.287.3160">
    <property type="match status" value="1"/>
</dbReference>
<dbReference type="EMBL" id="JANPWB010000011">
    <property type="protein sequence ID" value="KAJ1128092.1"/>
    <property type="molecule type" value="Genomic_DNA"/>
</dbReference>